<keyword evidence="6 10" id="KW-0812">Transmembrane</keyword>
<dbReference type="PANTHER" id="PTHR47549:SF2">
    <property type="entry name" value="GOLGI APPARATUS MEMBRANE PROTEIN TVP38"/>
    <property type="match status" value="1"/>
</dbReference>
<reference evidence="13" key="1">
    <citation type="journal article" date="2014" name="Proc. Natl. Acad. Sci. U.S.A.">
        <title>Extensive sampling of basidiomycete genomes demonstrates inadequacy of the white-rot/brown-rot paradigm for wood decay fungi.</title>
        <authorList>
            <person name="Riley R."/>
            <person name="Salamov A.A."/>
            <person name="Brown D.W."/>
            <person name="Nagy L.G."/>
            <person name="Floudas D."/>
            <person name="Held B.W."/>
            <person name="Levasseur A."/>
            <person name="Lombard V."/>
            <person name="Morin E."/>
            <person name="Otillar R."/>
            <person name="Lindquist E.A."/>
            <person name="Sun H."/>
            <person name="LaButti K.M."/>
            <person name="Schmutz J."/>
            <person name="Jabbour D."/>
            <person name="Luo H."/>
            <person name="Baker S.E."/>
            <person name="Pisabarro A.G."/>
            <person name="Walton J.D."/>
            <person name="Blanchette R.A."/>
            <person name="Henrissat B."/>
            <person name="Martin F."/>
            <person name="Cullen D."/>
            <person name="Hibbett D.S."/>
            <person name="Grigoriev I.V."/>
        </authorList>
    </citation>
    <scope>NUCLEOTIDE SEQUENCE [LARGE SCALE GENOMIC DNA]</scope>
    <source>
        <strain evidence="13">MUCL 33604</strain>
    </source>
</reference>
<accession>A0A067Q7Z2</accession>
<feature type="domain" description="VTT" evidence="11">
    <location>
        <begin position="61"/>
        <end position="175"/>
    </location>
</feature>
<feature type="transmembrane region" description="Helical" evidence="10">
    <location>
        <begin position="64"/>
        <end position="87"/>
    </location>
</feature>
<protein>
    <recommendedName>
        <fullName evidence="4">Golgi apparatus membrane protein TVP38</fullName>
    </recommendedName>
    <alternativeName>
        <fullName evidence="5">Golgi apparatus membrane protein tvp38</fullName>
    </alternativeName>
</protein>
<comment type="similarity">
    <text evidence="3">Belongs to the TVP38/TMEM64 family.</text>
</comment>
<feature type="transmembrane region" description="Helical" evidence="10">
    <location>
        <begin position="41"/>
        <end position="58"/>
    </location>
</feature>
<evidence type="ECO:0000256" key="9">
    <source>
        <dbReference type="ARBA" id="ARBA00023136"/>
    </source>
</evidence>
<dbReference type="EMBL" id="KL197715">
    <property type="protein sequence ID" value="KDQ59612.1"/>
    <property type="molecule type" value="Genomic_DNA"/>
</dbReference>
<dbReference type="OrthoDB" id="166803at2759"/>
<feature type="transmembrane region" description="Helical" evidence="10">
    <location>
        <begin position="188"/>
        <end position="208"/>
    </location>
</feature>
<dbReference type="AlphaFoldDB" id="A0A067Q7Z2"/>
<evidence type="ECO:0000313" key="13">
    <source>
        <dbReference type="Proteomes" id="UP000027265"/>
    </source>
</evidence>
<name>A0A067Q7Z2_9AGAM</name>
<feature type="transmembrane region" description="Helical" evidence="10">
    <location>
        <begin position="6"/>
        <end position="29"/>
    </location>
</feature>
<dbReference type="GO" id="GO:0000139">
    <property type="term" value="C:Golgi membrane"/>
    <property type="evidence" value="ECO:0007669"/>
    <property type="project" value="UniProtKB-SubCell"/>
</dbReference>
<evidence type="ECO:0000256" key="4">
    <source>
        <dbReference type="ARBA" id="ARBA00013533"/>
    </source>
</evidence>
<dbReference type="Pfam" id="PF09335">
    <property type="entry name" value="VTT_dom"/>
    <property type="match status" value="1"/>
</dbReference>
<sequence>MIGRNGGEILIIGLVIAFSIFSNQIVNALHPVIHWMKNLRAGWLIPIAIFIIISFPPLFGHEILAILCGLVWGLGIGIAIVTAGVLLGEIANFFTFKYSCKTRSAKLEKKSIFYAALSQVVREGGIKIALIVRYSAVPSHFATVVFATCGMNFLTFIIATVLSLPQILVQTFIGVSLAGSSDTKDNKLMHILNIIVVIALVIITYVAMRYVKKRLREAMPAVIHARRKARQFEMTESSSVV</sequence>
<dbReference type="STRING" id="933084.A0A067Q7Z2"/>
<keyword evidence="8" id="KW-0333">Golgi apparatus</keyword>
<evidence type="ECO:0000256" key="10">
    <source>
        <dbReference type="SAM" id="Phobius"/>
    </source>
</evidence>
<dbReference type="InParanoid" id="A0A067Q7Z2"/>
<evidence type="ECO:0000256" key="7">
    <source>
        <dbReference type="ARBA" id="ARBA00022989"/>
    </source>
</evidence>
<comment type="subcellular location">
    <subcellularLocation>
        <location evidence="2">Golgi apparatus membrane</location>
        <topology evidence="2">Multi-pass membrane protein</topology>
    </subcellularLocation>
</comment>
<dbReference type="InterPro" id="IPR032816">
    <property type="entry name" value="VTT_dom"/>
</dbReference>
<evidence type="ECO:0000313" key="12">
    <source>
        <dbReference type="EMBL" id="KDQ59612.1"/>
    </source>
</evidence>
<dbReference type="InterPro" id="IPR051076">
    <property type="entry name" value="Golgi_membrane_TVP38/TMEM64"/>
</dbReference>
<evidence type="ECO:0000256" key="2">
    <source>
        <dbReference type="ARBA" id="ARBA00004653"/>
    </source>
</evidence>
<proteinExistence type="inferred from homology"/>
<evidence type="ECO:0000256" key="8">
    <source>
        <dbReference type="ARBA" id="ARBA00023034"/>
    </source>
</evidence>
<evidence type="ECO:0000256" key="3">
    <source>
        <dbReference type="ARBA" id="ARBA00008640"/>
    </source>
</evidence>
<organism evidence="12 13">
    <name type="scientific">Jaapia argillacea MUCL 33604</name>
    <dbReference type="NCBI Taxonomy" id="933084"/>
    <lineage>
        <taxon>Eukaryota</taxon>
        <taxon>Fungi</taxon>
        <taxon>Dikarya</taxon>
        <taxon>Basidiomycota</taxon>
        <taxon>Agaricomycotina</taxon>
        <taxon>Agaricomycetes</taxon>
        <taxon>Agaricomycetidae</taxon>
        <taxon>Jaapiales</taxon>
        <taxon>Jaapiaceae</taxon>
        <taxon>Jaapia</taxon>
    </lineage>
</organism>
<dbReference type="FunCoup" id="A0A067Q7Z2">
    <property type="interactions" value="27"/>
</dbReference>
<dbReference type="PANTHER" id="PTHR47549">
    <property type="entry name" value="GOLGI APPARATUS MEMBRANE PROTEIN TVP38-RELATED"/>
    <property type="match status" value="1"/>
</dbReference>
<feature type="transmembrane region" description="Helical" evidence="10">
    <location>
        <begin position="141"/>
        <end position="168"/>
    </location>
</feature>
<evidence type="ECO:0000256" key="6">
    <source>
        <dbReference type="ARBA" id="ARBA00022692"/>
    </source>
</evidence>
<keyword evidence="7 10" id="KW-1133">Transmembrane helix</keyword>
<evidence type="ECO:0000259" key="11">
    <source>
        <dbReference type="Pfam" id="PF09335"/>
    </source>
</evidence>
<dbReference type="HOGENOM" id="CLU_021545_0_1_1"/>
<gene>
    <name evidence="12" type="ORF">JAAARDRAFT_626867</name>
</gene>
<keyword evidence="9 10" id="KW-0472">Membrane</keyword>
<comment type="function">
    <text evidence="1">Golgi membrane protein involved in vesicular trafficking and spindle migration.</text>
</comment>
<evidence type="ECO:0000256" key="5">
    <source>
        <dbReference type="ARBA" id="ARBA00020673"/>
    </source>
</evidence>
<keyword evidence="13" id="KW-1185">Reference proteome</keyword>
<evidence type="ECO:0000256" key="1">
    <source>
        <dbReference type="ARBA" id="ARBA00002978"/>
    </source>
</evidence>
<dbReference type="Proteomes" id="UP000027265">
    <property type="component" value="Unassembled WGS sequence"/>
</dbReference>